<organism evidence="1">
    <name type="scientific">uncultured marine microorganism HF4000_APKG10H12</name>
    <dbReference type="NCBI Taxonomy" id="455560"/>
    <lineage>
        <taxon>unclassified sequences</taxon>
        <taxon>environmental samples</taxon>
    </lineage>
</organism>
<gene>
    <name evidence="1" type="ORF">ALOHA_HF4000APKG10H12ctg1g3</name>
</gene>
<evidence type="ECO:0000313" key="1">
    <source>
        <dbReference type="EMBL" id="ABZ10171.1"/>
    </source>
</evidence>
<accession>B3TC62</accession>
<reference evidence="1" key="1">
    <citation type="journal article" date="2008" name="ISME J.">
        <title>Genomic patterns of recombination, clonal divergence and environment in marine microbial populations.</title>
        <authorList>
            <person name="Konstantinidis K.T."/>
            <person name="Delong E.F."/>
        </authorList>
    </citation>
    <scope>NUCLEOTIDE SEQUENCE</scope>
</reference>
<protein>
    <submittedName>
        <fullName evidence="1">Uncharacterized protein</fullName>
    </submittedName>
</protein>
<dbReference type="EMBL" id="EU016668">
    <property type="protein sequence ID" value="ABZ10171.1"/>
    <property type="molecule type" value="Genomic_DNA"/>
</dbReference>
<sequence length="196" mass="22274">MFTMSCRLTLFSLALNLTLAGTAQAQDELFPNTKERGRAAIEYRDDAVQFVAAYYYSQRNHDSVWLLIEAGVTTEERMTVHRDAIRLITPDGEELALATQESFGQDIERIRLLIQNATPSRHGVRSYFNRRPQSESFRFFALPGRGTIADDFVVDRFRAAFGDLFFEAPTGAWEEGTYMLVLEHEGVRAAVPIELE</sequence>
<dbReference type="AlphaFoldDB" id="B3TC62"/>
<proteinExistence type="predicted"/>
<name>B3TC62_9ZZZZ</name>